<dbReference type="RefSeq" id="WP_136600359.1">
    <property type="nucleotide sequence ID" value="NZ_STGV01000009.1"/>
</dbReference>
<comment type="caution">
    <text evidence="2">The sequence shown here is derived from an EMBL/GenBank/DDBJ whole genome shotgun (WGS) entry which is preliminary data.</text>
</comment>
<keyword evidence="3" id="KW-1185">Reference proteome</keyword>
<dbReference type="EMBL" id="STGV01000009">
    <property type="protein sequence ID" value="THV19875.1"/>
    <property type="molecule type" value="Genomic_DNA"/>
</dbReference>
<dbReference type="Proteomes" id="UP000308828">
    <property type="component" value="Unassembled WGS sequence"/>
</dbReference>
<organism evidence="2 3">
    <name type="scientific">Peteryoungia ipomoeae</name>
    <dbReference type="NCBI Taxonomy" id="1210932"/>
    <lineage>
        <taxon>Bacteria</taxon>
        <taxon>Pseudomonadati</taxon>
        <taxon>Pseudomonadota</taxon>
        <taxon>Alphaproteobacteria</taxon>
        <taxon>Hyphomicrobiales</taxon>
        <taxon>Rhizobiaceae</taxon>
        <taxon>Peteryoungia</taxon>
    </lineage>
</organism>
<keyword evidence="1" id="KW-0732">Signal</keyword>
<dbReference type="OrthoDB" id="8254779at2"/>
<gene>
    <name evidence="2" type="ORF">FAA97_20075</name>
</gene>
<feature type="chain" id="PRO_5020990725" evidence="1">
    <location>
        <begin position="22"/>
        <end position="150"/>
    </location>
</feature>
<dbReference type="AlphaFoldDB" id="A0A4S8NTA7"/>
<sequence>MRFRYLLALLIPLNVSGCQTGAPGSDASSAPVEISGPAASAIAGDMAARFAEQAGAAKTALKLQADASEYSIALESALKGWGYTVVREGAGPDTENAKATKPTALSYGLSAAEGQVLARISTDAFAMGRAYSVNNGTAAPSSPLSLTTFN</sequence>
<feature type="signal peptide" evidence="1">
    <location>
        <begin position="1"/>
        <end position="21"/>
    </location>
</feature>
<reference evidence="2 3" key="1">
    <citation type="submission" date="2019-04" db="EMBL/GenBank/DDBJ databases">
        <title>Genome sequence of strain shin9-1.</title>
        <authorList>
            <person name="Gao J."/>
            <person name="Sun J."/>
        </authorList>
    </citation>
    <scope>NUCLEOTIDE SEQUENCE [LARGE SCALE GENOMIC DNA]</scope>
    <source>
        <strain evidence="3">shin9-1</strain>
    </source>
</reference>
<protein>
    <submittedName>
        <fullName evidence="2">Conjugal transfer protein TrbH</fullName>
    </submittedName>
</protein>
<evidence type="ECO:0000256" key="1">
    <source>
        <dbReference type="SAM" id="SignalP"/>
    </source>
</evidence>
<proteinExistence type="predicted"/>
<name>A0A4S8NTA7_9HYPH</name>
<accession>A0A4S8NTA7</accession>
<dbReference type="NCBIfam" id="NF010409">
    <property type="entry name" value="PRK13835.1"/>
    <property type="match status" value="1"/>
</dbReference>
<evidence type="ECO:0000313" key="2">
    <source>
        <dbReference type="EMBL" id="THV19875.1"/>
    </source>
</evidence>
<evidence type="ECO:0000313" key="3">
    <source>
        <dbReference type="Proteomes" id="UP000308828"/>
    </source>
</evidence>